<keyword evidence="1" id="KW-0597">Phosphoprotein</keyword>
<gene>
    <name evidence="3" type="ORF">VA7868_03163</name>
</gene>
<dbReference type="SUPFAM" id="SSF52540">
    <property type="entry name" value="P-loop containing nucleoside triphosphate hydrolases"/>
    <property type="match status" value="1"/>
</dbReference>
<dbReference type="InterPro" id="IPR050625">
    <property type="entry name" value="ParA/MinD_ATPase"/>
</dbReference>
<dbReference type="GO" id="GO:0016887">
    <property type="term" value="F:ATP hydrolysis activity"/>
    <property type="evidence" value="ECO:0007669"/>
    <property type="project" value="TreeGrafter"/>
</dbReference>
<feature type="domain" description="Response regulatory" evidence="2">
    <location>
        <begin position="15"/>
        <end position="132"/>
    </location>
</feature>
<evidence type="ECO:0000313" key="4">
    <source>
        <dbReference type="Proteomes" id="UP000184608"/>
    </source>
</evidence>
<proteinExistence type="predicted"/>
<dbReference type="GO" id="GO:0005829">
    <property type="term" value="C:cytosol"/>
    <property type="evidence" value="ECO:0007669"/>
    <property type="project" value="TreeGrafter"/>
</dbReference>
<dbReference type="STRING" id="1216006.VA7868_03163"/>
<dbReference type="EMBL" id="FQXZ01000036">
    <property type="protein sequence ID" value="SHI27256.1"/>
    <property type="molecule type" value="Genomic_DNA"/>
</dbReference>
<dbReference type="GO" id="GO:0009898">
    <property type="term" value="C:cytoplasmic side of plasma membrane"/>
    <property type="evidence" value="ECO:0007669"/>
    <property type="project" value="TreeGrafter"/>
</dbReference>
<evidence type="ECO:0000256" key="1">
    <source>
        <dbReference type="PROSITE-ProRule" id="PRU00169"/>
    </source>
</evidence>
<protein>
    <recommendedName>
        <fullName evidence="2">Response regulatory domain-containing protein</fullName>
    </recommendedName>
</protein>
<organism evidence="3 4">
    <name type="scientific">Vibrio aerogenes CECT 7868</name>
    <dbReference type="NCBI Taxonomy" id="1216006"/>
    <lineage>
        <taxon>Bacteria</taxon>
        <taxon>Pseudomonadati</taxon>
        <taxon>Pseudomonadota</taxon>
        <taxon>Gammaproteobacteria</taxon>
        <taxon>Vibrionales</taxon>
        <taxon>Vibrionaceae</taxon>
        <taxon>Vibrio</taxon>
    </lineage>
</organism>
<accession>A0A1M5ZT24</accession>
<dbReference type="Gene3D" id="3.40.50.300">
    <property type="entry name" value="P-loop containing nucleotide triphosphate hydrolases"/>
    <property type="match status" value="1"/>
</dbReference>
<dbReference type="InterPro" id="IPR011006">
    <property type="entry name" value="CheY-like_superfamily"/>
</dbReference>
<dbReference type="PROSITE" id="PS50110">
    <property type="entry name" value="RESPONSE_REGULATORY"/>
    <property type="match status" value="1"/>
</dbReference>
<evidence type="ECO:0000313" key="3">
    <source>
        <dbReference type="EMBL" id="SHI27256.1"/>
    </source>
</evidence>
<dbReference type="InterPro" id="IPR001789">
    <property type="entry name" value="Sig_transdc_resp-reg_receiver"/>
</dbReference>
<dbReference type="Proteomes" id="UP000184608">
    <property type="component" value="Unassembled WGS sequence"/>
</dbReference>
<dbReference type="InterPro" id="IPR027417">
    <property type="entry name" value="P-loop_NTPase"/>
</dbReference>
<dbReference type="PANTHER" id="PTHR43384">
    <property type="entry name" value="SEPTUM SITE-DETERMINING PROTEIN MIND HOMOLOG, CHLOROPLASTIC-RELATED"/>
    <property type="match status" value="1"/>
</dbReference>
<dbReference type="SUPFAM" id="SSF52172">
    <property type="entry name" value="CheY-like"/>
    <property type="match status" value="1"/>
</dbReference>
<dbReference type="GO" id="GO:0005524">
    <property type="term" value="F:ATP binding"/>
    <property type="evidence" value="ECO:0007669"/>
    <property type="project" value="TreeGrafter"/>
</dbReference>
<feature type="modified residue" description="4-aspartylphosphate" evidence="1">
    <location>
        <position position="67"/>
    </location>
</feature>
<dbReference type="GO" id="GO:0000160">
    <property type="term" value="P:phosphorelay signal transduction system"/>
    <property type="evidence" value="ECO:0007669"/>
    <property type="project" value="InterPro"/>
</dbReference>
<dbReference type="AlphaFoldDB" id="A0A1M5ZT24"/>
<dbReference type="GO" id="GO:0051782">
    <property type="term" value="P:negative regulation of cell division"/>
    <property type="evidence" value="ECO:0007669"/>
    <property type="project" value="TreeGrafter"/>
</dbReference>
<dbReference type="PANTHER" id="PTHR43384:SF13">
    <property type="entry name" value="SLR0110 PROTEIN"/>
    <property type="match status" value="1"/>
</dbReference>
<keyword evidence="4" id="KW-1185">Reference proteome</keyword>
<dbReference type="RefSeq" id="WP_073604787.1">
    <property type="nucleotide sequence ID" value="NZ_FQXZ01000036.1"/>
</dbReference>
<dbReference type="Gene3D" id="3.40.50.2300">
    <property type="match status" value="1"/>
</dbReference>
<sequence length="403" mass="44224">MSEEKYQYNTDASETVALFTPDKNEIALYCDDFRRLDLNTDHVIAGDITQAIGWVKAHPVPSAMIVDIDGEAFPMEMLSDLYAVCGPTCKIITLGSAVNLDLYRSMLALGIFDYLLKPVTLDRLASTFASVKKGRIEEMPAGRTIAVTGVKGGIGTSTIAFGMAQVLAGDRRIATGLVDFDRTNGCLGLLAGLQEEAGLDGVLKSEHIDIRFLRRSMNRISDKLAILNQPPGYQSEQERVEQTQIFTLGATLCQMFNQVIWDLPSSQPEGTIDVLSCAQIRILVADFTVVSARNTRRLLQEIGDETDGQRVIIACNTHRENSQAIPREEFEQFIHRKVDVVLPYAGKVIDQILLKGALDISQLPAFQSSVAALVDLACGGRTAVRPKHRLLSRLKASLVRKAS</sequence>
<evidence type="ECO:0000259" key="2">
    <source>
        <dbReference type="PROSITE" id="PS50110"/>
    </source>
</evidence>
<dbReference type="OrthoDB" id="5843369at2"/>
<reference evidence="3 4" key="1">
    <citation type="submission" date="2016-11" db="EMBL/GenBank/DDBJ databases">
        <authorList>
            <person name="Jaros S."/>
            <person name="Januszkiewicz K."/>
            <person name="Wedrychowicz H."/>
        </authorList>
    </citation>
    <scope>NUCLEOTIDE SEQUENCE [LARGE SCALE GENOMIC DNA]</scope>
    <source>
        <strain evidence="3 4">CECT 7868</strain>
    </source>
</reference>
<name>A0A1M5ZT24_9VIBR</name>